<dbReference type="InterPro" id="IPR013424">
    <property type="entry name" value="Ice-binding_C"/>
</dbReference>
<dbReference type="EMBL" id="UOFW01000058">
    <property type="protein sequence ID" value="VAX03745.1"/>
    <property type="molecule type" value="Genomic_DNA"/>
</dbReference>
<dbReference type="AlphaFoldDB" id="A0A3B1BBQ7"/>
<dbReference type="Pfam" id="PF07589">
    <property type="entry name" value="PEP-CTERM"/>
    <property type="match status" value="1"/>
</dbReference>
<evidence type="ECO:0000259" key="1">
    <source>
        <dbReference type="Pfam" id="PF07589"/>
    </source>
</evidence>
<evidence type="ECO:0000313" key="2">
    <source>
        <dbReference type="EMBL" id="VAX03745.1"/>
    </source>
</evidence>
<protein>
    <recommendedName>
        <fullName evidence="1">Ice-binding protein C-terminal domain-containing protein</fullName>
    </recommendedName>
</protein>
<name>A0A3B1BBQ7_9ZZZZ</name>
<feature type="domain" description="Ice-binding protein C-terminal" evidence="1">
    <location>
        <begin position="242"/>
        <end position="264"/>
    </location>
</feature>
<sequence length="268" mass="27802">MGNIIGIIGKFKRGIILVAAGLISLIVIQSASAAPVYMRSTVGAPWGVNTNETAMDTVFGNGNWDDLRYETVNAASLFSASNEFIFMEGGDDSADELESFLATNSLALDSWVSAGGRLFINAAPNEGNGMDFGFGITLNYANFSNAANAVDPAHPIFNGPYGATGTAFTGNWFSHATVSGAGLTTLIADSVTFDAVLGELTYGSGLVVAGGMTTNNFQFPGPQTASLRANIIAYAARTPLTDVPEPAPLALLGLGLLGLGLARRHRAK</sequence>
<proteinExistence type="predicted"/>
<accession>A0A3B1BBQ7</accession>
<organism evidence="2">
    <name type="scientific">hydrothermal vent metagenome</name>
    <dbReference type="NCBI Taxonomy" id="652676"/>
    <lineage>
        <taxon>unclassified sequences</taxon>
        <taxon>metagenomes</taxon>
        <taxon>ecological metagenomes</taxon>
    </lineage>
</organism>
<gene>
    <name evidence="2" type="ORF">MNBD_ALPHA03-568</name>
</gene>
<reference evidence="2" key="1">
    <citation type="submission" date="2018-06" db="EMBL/GenBank/DDBJ databases">
        <authorList>
            <person name="Zhirakovskaya E."/>
        </authorList>
    </citation>
    <scope>NUCLEOTIDE SEQUENCE</scope>
</reference>
<dbReference type="NCBIfam" id="TIGR02595">
    <property type="entry name" value="PEP_CTERM"/>
    <property type="match status" value="1"/>
</dbReference>